<dbReference type="Ensembl" id="ENSXETT00000092495">
    <property type="protein sequence ID" value="ENSXETP00000070783"/>
    <property type="gene ID" value="ENSXETG00000030042"/>
</dbReference>
<dbReference type="InterPro" id="IPR057316">
    <property type="entry name" value="Rab11-FIP3/4_dom"/>
</dbReference>
<feature type="coiled-coil region" evidence="8">
    <location>
        <begin position="253"/>
        <end position="373"/>
    </location>
</feature>
<dbReference type="Gene3D" id="1.20.5.2440">
    <property type="match status" value="1"/>
</dbReference>
<keyword evidence="4" id="KW-0813">Transport</keyword>
<keyword evidence="5" id="KW-0967">Endosome</keyword>
<sequence>MPYVQRITLMSVTAQKMAELTCSLVEKSAVSESCSLRDFFVLDIIIMGPIETQQPHSLSRKDEKEEPYKPAFPGCLITEDPVSDLSPLESTRVDESFQAEWTEPFELLAIPEDQFEDYGEVVSSCSMRSSNCRVHGSCDLSSMDPEVSSCSESVEKLSFLEDRILELEGENTQREETEQKLRQLNKDLMKKIYSLEEQMQDQKLQLEEEKQEIISQRDSCFHKAERKWCLEREKLNARIKVLQDDNVQFSQSVSTLNAQNRVLEKKVQSLVSEVLETAESLEKERESSRMWKDALNQEREAWQRERQEAAQLVEDLRCELSRFQRTDCELPCCNDRRSTHSLWEECEREKHRLAEENQSLREINEDLQDALLVQNGSLCFPHSIHRENSPSKPGSPVHSIAEEIDVCTQEQISALNEQKEVNRRLRQYLDRVILTVLEKDPALLEIKPSLSH</sequence>
<dbReference type="GO" id="GO:0055038">
    <property type="term" value="C:recycling endosome membrane"/>
    <property type="evidence" value="ECO:0007669"/>
    <property type="project" value="UniProtKB-SubCell"/>
</dbReference>
<evidence type="ECO:0000256" key="1">
    <source>
        <dbReference type="ARBA" id="ARBA00004214"/>
    </source>
</evidence>
<dbReference type="SUPFAM" id="SSF144270">
    <property type="entry name" value="Eferin C-derminal domain-like"/>
    <property type="match status" value="1"/>
</dbReference>
<dbReference type="PROSITE" id="PS51511">
    <property type="entry name" value="FIP_RBD"/>
    <property type="match status" value="1"/>
</dbReference>
<feature type="coiled-coil region" evidence="8">
    <location>
        <begin position="150"/>
        <end position="219"/>
    </location>
</feature>
<evidence type="ECO:0000256" key="5">
    <source>
        <dbReference type="ARBA" id="ARBA00022753"/>
    </source>
</evidence>
<dbReference type="PANTHER" id="PTHR15726">
    <property type="entry name" value="RAB11-FAMILY INTERACTING PROTEIN"/>
    <property type="match status" value="1"/>
</dbReference>
<name>A0A6I8QDH9_XENTR</name>
<feature type="domain" description="FIP-RBD" evidence="9">
    <location>
        <begin position="385"/>
        <end position="447"/>
    </location>
</feature>
<evidence type="ECO:0000256" key="2">
    <source>
        <dbReference type="ARBA" id="ARBA00004626"/>
    </source>
</evidence>
<reference evidence="10" key="2">
    <citation type="submission" date="2020-05" db="UniProtKB">
        <authorList>
            <consortium name="Ensembl"/>
        </authorList>
    </citation>
    <scope>IDENTIFICATION</scope>
</reference>
<dbReference type="InParanoid" id="A0A6I8QDH9"/>
<evidence type="ECO:0000256" key="4">
    <source>
        <dbReference type="ARBA" id="ARBA00022448"/>
    </source>
</evidence>
<dbReference type="GO" id="GO:0032154">
    <property type="term" value="C:cleavage furrow"/>
    <property type="evidence" value="ECO:0007669"/>
    <property type="project" value="UniProtKB-SubCell"/>
</dbReference>
<dbReference type="AlphaFoldDB" id="A0A6I8QDH9"/>
<proteinExistence type="predicted"/>
<dbReference type="GO" id="GO:0030496">
    <property type="term" value="C:midbody"/>
    <property type="evidence" value="ECO:0007669"/>
    <property type="project" value="UniProtKB-SubCell"/>
</dbReference>
<dbReference type="InterPro" id="IPR019018">
    <property type="entry name" value="Rab-bd_FIP-RBD"/>
</dbReference>
<dbReference type="PANTHER" id="PTHR15726:SF8">
    <property type="entry name" value="RAB11 FAMILY INTERACTING PROTEIN 4 (CLASS II) LIKE"/>
    <property type="match status" value="1"/>
</dbReference>
<evidence type="ECO:0000256" key="6">
    <source>
        <dbReference type="ARBA" id="ARBA00023054"/>
    </source>
</evidence>
<dbReference type="GeneTree" id="ENSGT00440000033742"/>
<evidence type="ECO:0000313" key="10">
    <source>
        <dbReference type="Ensembl" id="ENSXETP00000070783"/>
    </source>
</evidence>
<keyword evidence="6 8" id="KW-0175">Coiled coil</keyword>
<dbReference type="InterPro" id="IPR051977">
    <property type="entry name" value="Rab11-interacting_regulator"/>
</dbReference>
<organism evidence="10">
    <name type="scientific">Xenopus tropicalis</name>
    <name type="common">Western clawed frog</name>
    <name type="synonym">Silurana tropicalis</name>
    <dbReference type="NCBI Taxonomy" id="8364"/>
    <lineage>
        <taxon>Eukaryota</taxon>
        <taxon>Metazoa</taxon>
        <taxon>Chordata</taxon>
        <taxon>Craniata</taxon>
        <taxon>Vertebrata</taxon>
        <taxon>Euteleostomi</taxon>
        <taxon>Amphibia</taxon>
        <taxon>Batrachia</taxon>
        <taxon>Anura</taxon>
        <taxon>Pipoidea</taxon>
        <taxon>Pipidae</taxon>
        <taxon>Xenopodinae</taxon>
        <taxon>Xenopus</taxon>
        <taxon>Silurana</taxon>
    </lineage>
</organism>
<gene>
    <name evidence="10" type="primary">rab11fip4l</name>
</gene>
<dbReference type="Bgee" id="ENSXETG00000030042">
    <property type="expression patterns" value="Expressed in ovary and 9 other cell types or tissues"/>
</dbReference>
<reference evidence="10" key="1">
    <citation type="journal article" date="2010" name="Science">
        <title>The genome of the Western clawed frog Xenopus tropicalis.</title>
        <authorList>
            <person name="Hellsten U."/>
            <person name="Harland R.M."/>
            <person name="Gilchrist M.J."/>
            <person name="Hendrix D."/>
            <person name="Jurka J."/>
            <person name="Kapitonov V."/>
            <person name="Ovcharenko I."/>
            <person name="Putnam N.H."/>
            <person name="Shu S."/>
            <person name="Taher L."/>
            <person name="Blitz I.L."/>
            <person name="Blumberg B."/>
            <person name="Dichmann D.S."/>
            <person name="Dubchak I."/>
            <person name="Amaya E."/>
            <person name="Detter J.C."/>
            <person name="Fletcher R."/>
            <person name="Gerhard D.S."/>
            <person name="Goodstein D."/>
            <person name="Graves T."/>
            <person name="Grigoriev I.V."/>
            <person name="Grimwood J."/>
            <person name="Kawashima T."/>
            <person name="Lindquist E."/>
            <person name="Lucas S.M."/>
            <person name="Mead P.E."/>
            <person name="Mitros T."/>
            <person name="Ogino H."/>
            <person name="Ohta Y."/>
            <person name="Poliakov A.V."/>
            <person name="Pollet N."/>
            <person name="Robert J."/>
            <person name="Salamov A."/>
            <person name="Sater A.K."/>
            <person name="Schmutz J."/>
            <person name="Terry A."/>
            <person name="Vize P.D."/>
            <person name="Warren W.C."/>
            <person name="Wells D."/>
            <person name="Wills A."/>
            <person name="Wilson R.K."/>
            <person name="Zimmerman L.B."/>
            <person name="Zorn A.M."/>
            <person name="Grainger R."/>
            <person name="Grammer T."/>
            <person name="Khokha M.K."/>
            <person name="Richardson P.M."/>
            <person name="Rokhsar D.S."/>
        </authorList>
    </citation>
    <scope>NUCLEOTIDE SEQUENCE [LARGE SCALE GENOMIC DNA]</scope>
    <source>
        <strain evidence="10">Nigerian</strain>
    </source>
</reference>
<comment type="subcellular location">
    <subcellularLocation>
        <location evidence="2">Cleavage furrow</location>
    </subcellularLocation>
    <subcellularLocation>
        <location evidence="1">Midbody</location>
    </subcellularLocation>
    <subcellularLocation>
        <location evidence="3">Recycling endosome membrane</location>
        <topology evidence="3">Peripheral membrane protein</topology>
    </subcellularLocation>
</comment>
<evidence type="ECO:0000256" key="3">
    <source>
        <dbReference type="ARBA" id="ARBA00004654"/>
    </source>
</evidence>
<dbReference type="InterPro" id="IPR037245">
    <property type="entry name" value="FIP-RBD_C_sf"/>
</dbReference>
<dbReference type="Pfam" id="PF25450">
    <property type="entry name" value="Rab11-FIP3"/>
    <property type="match status" value="1"/>
</dbReference>
<dbReference type="Pfam" id="PF09457">
    <property type="entry name" value="RBD-FIP"/>
    <property type="match status" value="1"/>
</dbReference>
<keyword evidence="7" id="KW-0472">Membrane</keyword>
<protein>
    <submittedName>
        <fullName evidence="10">RAB11 family interacting protein 4 (class II) like</fullName>
    </submittedName>
</protein>
<evidence type="ECO:0000256" key="8">
    <source>
        <dbReference type="SAM" id="Coils"/>
    </source>
</evidence>
<accession>A0A6I8QDH9</accession>
<evidence type="ECO:0000256" key="7">
    <source>
        <dbReference type="ARBA" id="ARBA00023136"/>
    </source>
</evidence>
<evidence type="ECO:0000259" key="9">
    <source>
        <dbReference type="PROSITE" id="PS51511"/>
    </source>
</evidence>